<dbReference type="HOGENOM" id="CLU_100715_6_1_1"/>
<dbReference type="Proteomes" id="UP000001449">
    <property type="component" value="Chromosome 4"/>
</dbReference>
<sequence length="90" mass="9779">MSGQLGEGTTIEEQTASTLAGLEKALAQAGSDKTKILELTIWLSDLKDYDGMNQVYDKWITPGSPPPRACVQATLAKPEWKIEIRCIASV</sequence>
<dbReference type="InParanoid" id="B8C1I7"/>
<keyword evidence="2" id="KW-1185">Reference proteome</keyword>
<protein>
    <submittedName>
        <fullName evidence="1">Uncharacterized protein</fullName>
    </submittedName>
</protein>
<dbReference type="PANTHER" id="PTHR47328">
    <property type="match status" value="1"/>
</dbReference>
<accession>B8C1I7</accession>
<evidence type="ECO:0000313" key="1">
    <source>
        <dbReference type="EMBL" id="EED92786.1"/>
    </source>
</evidence>
<reference evidence="1 2" key="1">
    <citation type="journal article" date="2004" name="Science">
        <title>The genome of the diatom Thalassiosira pseudonana: ecology, evolution, and metabolism.</title>
        <authorList>
            <person name="Armbrust E.V."/>
            <person name="Berges J.A."/>
            <person name="Bowler C."/>
            <person name="Green B.R."/>
            <person name="Martinez D."/>
            <person name="Putnam N.H."/>
            <person name="Zhou S."/>
            <person name="Allen A.E."/>
            <person name="Apt K.E."/>
            <person name="Bechner M."/>
            <person name="Brzezinski M.A."/>
            <person name="Chaal B.K."/>
            <person name="Chiovitti A."/>
            <person name="Davis A.K."/>
            <person name="Demarest M.S."/>
            <person name="Detter J.C."/>
            <person name="Glavina T."/>
            <person name="Goodstein D."/>
            <person name="Hadi M.Z."/>
            <person name="Hellsten U."/>
            <person name="Hildebrand M."/>
            <person name="Jenkins B.D."/>
            <person name="Jurka J."/>
            <person name="Kapitonov V.V."/>
            <person name="Kroger N."/>
            <person name="Lau W.W."/>
            <person name="Lane T.W."/>
            <person name="Larimer F.W."/>
            <person name="Lippmeier J.C."/>
            <person name="Lucas S."/>
            <person name="Medina M."/>
            <person name="Montsant A."/>
            <person name="Obornik M."/>
            <person name="Parker M.S."/>
            <person name="Palenik B."/>
            <person name="Pazour G.J."/>
            <person name="Richardson P.M."/>
            <person name="Rynearson T.A."/>
            <person name="Saito M.A."/>
            <person name="Schwartz D.C."/>
            <person name="Thamatrakoln K."/>
            <person name="Valentin K."/>
            <person name="Vardi A."/>
            <person name="Wilkerson F.P."/>
            <person name="Rokhsar D.S."/>
        </authorList>
    </citation>
    <scope>NUCLEOTIDE SEQUENCE [LARGE SCALE GENOMIC DNA]</scope>
    <source>
        <strain evidence="1 2">CCMP1335</strain>
    </source>
</reference>
<dbReference type="AlphaFoldDB" id="B8C1I7"/>
<dbReference type="STRING" id="35128.B8C1I7"/>
<dbReference type="RefSeq" id="XP_002289249.1">
    <property type="nucleotide sequence ID" value="XM_002289213.1"/>
</dbReference>
<dbReference type="PANTHER" id="PTHR47328:SF1">
    <property type="entry name" value="RUTC FAMILY PROTEIN YOAB"/>
    <property type="match status" value="1"/>
</dbReference>
<dbReference type="Pfam" id="PF01042">
    <property type="entry name" value="Ribonuc_L-PSP"/>
    <property type="match status" value="1"/>
</dbReference>
<dbReference type="EMBL" id="CM000641">
    <property type="protein sequence ID" value="EED92786.1"/>
    <property type="molecule type" value="Genomic_DNA"/>
</dbReference>
<dbReference type="eggNOG" id="KOG2317">
    <property type="taxonomic scope" value="Eukaryota"/>
</dbReference>
<organism evidence="1 2">
    <name type="scientific">Thalassiosira pseudonana</name>
    <name type="common">Marine diatom</name>
    <name type="synonym">Cyclotella nana</name>
    <dbReference type="NCBI Taxonomy" id="35128"/>
    <lineage>
        <taxon>Eukaryota</taxon>
        <taxon>Sar</taxon>
        <taxon>Stramenopiles</taxon>
        <taxon>Ochrophyta</taxon>
        <taxon>Bacillariophyta</taxon>
        <taxon>Coscinodiscophyceae</taxon>
        <taxon>Thalassiosirophycidae</taxon>
        <taxon>Thalassiosirales</taxon>
        <taxon>Thalassiosiraceae</taxon>
        <taxon>Thalassiosira</taxon>
    </lineage>
</organism>
<dbReference type="SUPFAM" id="SSF55298">
    <property type="entry name" value="YjgF-like"/>
    <property type="match status" value="1"/>
</dbReference>
<dbReference type="InterPro" id="IPR035709">
    <property type="entry name" value="YoaB-like"/>
</dbReference>
<dbReference type="InterPro" id="IPR035959">
    <property type="entry name" value="RutC-like_sf"/>
</dbReference>
<dbReference type="GeneID" id="7452638"/>
<proteinExistence type="predicted"/>
<dbReference type="InterPro" id="IPR006175">
    <property type="entry name" value="YjgF/YER057c/UK114"/>
</dbReference>
<reference evidence="1 2" key="2">
    <citation type="journal article" date="2008" name="Nature">
        <title>The Phaeodactylum genome reveals the evolutionary history of diatom genomes.</title>
        <authorList>
            <person name="Bowler C."/>
            <person name="Allen A.E."/>
            <person name="Badger J.H."/>
            <person name="Grimwood J."/>
            <person name="Jabbari K."/>
            <person name="Kuo A."/>
            <person name="Maheswari U."/>
            <person name="Martens C."/>
            <person name="Maumus F."/>
            <person name="Otillar R.P."/>
            <person name="Rayko E."/>
            <person name="Salamov A."/>
            <person name="Vandepoele K."/>
            <person name="Beszteri B."/>
            <person name="Gruber A."/>
            <person name="Heijde M."/>
            <person name="Katinka M."/>
            <person name="Mock T."/>
            <person name="Valentin K."/>
            <person name="Verret F."/>
            <person name="Berges J.A."/>
            <person name="Brownlee C."/>
            <person name="Cadoret J.P."/>
            <person name="Chiovitti A."/>
            <person name="Choi C.J."/>
            <person name="Coesel S."/>
            <person name="De Martino A."/>
            <person name="Detter J.C."/>
            <person name="Durkin C."/>
            <person name="Falciatore A."/>
            <person name="Fournet J."/>
            <person name="Haruta M."/>
            <person name="Huysman M.J."/>
            <person name="Jenkins B.D."/>
            <person name="Jiroutova K."/>
            <person name="Jorgensen R.E."/>
            <person name="Joubert Y."/>
            <person name="Kaplan A."/>
            <person name="Kroger N."/>
            <person name="Kroth P.G."/>
            <person name="La Roche J."/>
            <person name="Lindquist E."/>
            <person name="Lommer M."/>
            <person name="Martin-Jezequel V."/>
            <person name="Lopez P.J."/>
            <person name="Lucas S."/>
            <person name="Mangogna M."/>
            <person name="McGinnis K."/>
            <person name="Medlin L.K."/>
            <person name="Montsant A."/>
            <person name="Oudot-Le Secq M.P."/>
            <person name="Napoli C."/>
            <person name="Obornik M."/>
            <person name="Parker M.S."/>
            <person name="Petit J.L."/>
            <person name="Porcel B.M."/>
            <person name="Poulsen N."/>
            <person name="Robison M."/>
            <person name="Rychlewski L."/>
            <person name="Rynearson T.A."/>
            <person name="Schmutz J."/>
            <person name="Shapiro H."/>
            <person name="Siaut M."/>
            <person name="Stanley M."/>
            <person name="Sussman M.R."/>
            <person name="Taylor A.R."/>
            <person name="Vardi A."/>
            <person name="von Dassow P."/>
            <person name="Vyverman W."/>
            <person name="Willis A."/>
            <person name="Wyrwicz L.S."/>
            <person name="Rokhsar D.S."/>
            <person name="Weissenbach J."/>
            <person name="Armbrust E.V."/>
            <person name="Green B.R."/>
            <person name="Van de Peer Y."/>
            <person name="Grigoriev I.V."/>
        </authorList>
    </citation>
    <scope>NUCLEOTIDE SEQUENCE [LARGE SCALE GENOMIC DNA]</scope>
    <source>
        <strain evidence="1 2">CCMP1335</strain>
    </source>
</reference>
<dbReference type="CDD" id="cd06150">
    <property type="entry name" value="YjgF_YER057c_UK114_like_2"/>
    <property type="match status" value="1"/>
</dbReference>
<dbReference type="KEGG" id="tps:THAPSDRAFT_33437"/>
<gene>
    <name evidence="1" type="ORF">THAPSDRAFT_33437</name>
</gene>
<name>B8C1I7_THAPS</name>
<dbReference type="Gene3D" id="3.30.1330.40">
    <property type="entry name" value="RutC-like"/>
    <property type="match status" value="1"/>
</dbReference>
<evidence type="ECO:0000313" key="2">
    <source>
        <dbReference type="Proteomes" id="UP000001449"/>
    </source>
</evidence>
<dbReference type="PaxDb" id="35128-Thaps33437"/>